<dbReference type="EMBL" id="MHNK01000011">
    <property type="protein sequence ID" value="OGZ43720.1"/>
    <property type="molecule type" value="Genomic_DNA"/>
</dbReference>
<name>A0A1G2G1I7_9BACT</name>
<sequence>MGSDKEDIAMWQGIKNLMIAVPLAVAIGYLVSKIPSTPPFQGEEVAIMATEMHYGEVRWTSRRSLVRGEDGGLWLRIHYPTYTSPNEETSAQIQRCPATKGANNTYTLVAGPRPTTTSSQTEIDKMWLVPVVNKCD</sequence>
<evidence type="ECO:0000313" key="3">
    <source>
        <dbReference type="Proteomes" id="UP000177480"/>
    </source>
</evidence>
<feature type="transmembrane region" description="Helical" evidence="1">
    <location>
        <begin position="12"/>
        <end position="31"/>
    </location>
</feature>
<keyword evidence="1" id="KW-0472">Membrane</keyword>
<proteinExistence type="predicted"/>
<protein>
    <submittedName>
        <fullName evidence="2">Uncharacterized protein</fullName>
    </submittedName>
</protein>
<evidence type="ECO:0000256" key="1">
    <source>
        <dbReference type="SAM" id="Phobius"/>
    </source>
</evidence>
<keyword evidence="1" id="KW-1133">Transmembrane helix</keyword>
<evidence type="ECO:0000313" key="2">
    <source>
        <dbReference type="EMBL" id="OGZ43720.1"/>
    </source>
</evidence>
<organism evidence="2 3">
    <name type="scientific">Candidatus Ryanbacteria bacterium RIFCSPHIGHO2_01_FULL_45_22</name>
    <dbReference type="NCBI Taxonomy" id="1802114"/>
    <lineage>
        <taxon>Bacteria</taxon>
        <taxon>Candidatus Ryaniibacteriota</taxon>
    </lineage>
</organism>
<dbReference type="AlphaFoldDB" id="A0A1G2G1I7"/>
<dbReference type="Proteomes" id="UP000177480">
    <property type="component" value="Unassembled WGS sequence"/>
</dbReference>
<gene>
    <name evidence="2" type="ORF">A2719_01370</name>
</gene>
<keyword evidence="1" id="KW-0812">Transmembrane</keyword>
<comment type="caution">
    <text evidence="2">The sequence shown here is derived from an EMBL/GenBank/DDBJ whole genome shotgun (WGS) entry which is preliminary data.</text>
</comment>
<accession>A0A1G2G1I7</accession>
<reference evidence="2 3" key="1">
    <citation type="journal article" date="2016" name="Nat. Commun.">
        <title>Thousands of microbial genomes shed light on interconnected biogeochemical processes in an aquifer system.</title>
        <authorList>
            <person name="Anantharaman K."/>
            <person name="Brown C.T."/>
            <person name="Hug L.A."/>
            <person name="Sharon I."/>
            <person name="Castelle C.J."/>
            <person name="Probst A.J."/>
            <person name="Thomas B.C."/>
            <person name="Singh A."/>
            <person name="Wilkins M.J."/>
            <person name="Karaoz U."/>
            <person name="Brodie E.L."/>
            <person name="Williams K.H."/>
            <person name="Hubbard S.S."/>
            <person name="Banfield J.F."/>
        </authorList>
    </citation>
    <scope>NUCLEOTIDE SEQUENCE [LARGE SCALE GENOMIC DNA]</scope>
</reference>